<reference evidence="7 8" key="1">
    <citation type="journal article" date="2010" name="Stand. Genomic Sci.">
        <title>Complete genome sequence of Ignisphaera aggregans type strain (AQ1.S1).</title>
        <authorList>
            <person name="Goker M."/>
            <person name="Held B."/>
            <person name="Lapidus A."/>
            <person name="Nolan M."/>
            <person name="Spring S."/>
            <person name="Yasawong M."/>
            <person name="Lucas S."/>
            <person name="Glavina Del Rio T."/>
            <person name="Tice H."/>
            <person name="Cheng J.F."/>
            <person name="Goodwin L."/>
            <person name="Tapia R."/>
            <person name="Pitluck S."/>
            <person name="Liolios K."/>
            <person name="Ivanova N."/>
            <person name="Mavromatis K."/>
            <person name="Mikhailova N."/>
            <person name="Pati A."/>
            <person name="Chen A."/>
            <person name="Palaniappan K."/>
            <person name="Brambilla E."/>
            <person name="Land M."/>
            <person name="Hauser L."/>
            <person name="Chang Y.J."/>
            <person name="Jeffries C.D."/>
            <person name="Brettin T."/>
            <person name="Detter J.C."/>
            <person name="Han C."/>
            <person name="Rohde M."/>
            <person name="Sikorski J."/>
            <person name="Woyke T."/>
            <person name="Bristow J."/>
            <person name="Eisen J.A."/>
            <person name="Markowitz V."/>
            <person name="Hugenholtz P."/>
            <person name="Kyrpides N.C."/>
            <person name="Klenk H.P."/>
        </authorList>
    </citation>
    <scope>NUCLEOTIDE SEQUENCE [LARGE SCALE GENOMIC DNA]</scope>
    <source>
        <strain evidence="8">DSM 17230 / JCM 13409 / AQ1.S1</strain>
    </source>
</reference>
<evidence type="ECO:0000256" key="3">
    <source>
        <dbReference type="ARBA" id="ARBA00022692"/>
    </source>
</evidence>
<dbReference type="STRING" id="583356.Igag_1745"/>
<comment type="subcellular location">
    <subcellularLocation>
        <location evidence="1">Cell membrane</location>
        <topology evidence="1">Multi-pass membrane protein</topology>
    </subcellularLocation>
</comment>
<evidence type="ECO:0000256" key="1">
    <source>
        <dbReference type="ARBA" id="ARBA00004651"/>
    </source>
</evidence>
<feature type="transmembrane region" description="Helical" evidence="6">
    <location>
        <begin position="223"/>
        <end position="241"/>
    </location>
</feature>
<dbReference type="Pfam" id="PF02653">
    <property type="entry name" value="BPD_transp_2"/>
    <property type="match status" value="1"/>
</dbReference>
<sequence>MSLETIGAILLNIGLNFGIGLILALSINIEVGFANIPQFGRLIAALMGAIAAGGIASRIVAAILGFPYGVEYISNNSYIVTHINMELSKNPLLSLIYLLLTLAIAAFLGGIIGYASAYPSLRLREAYLGITLLSIGEILRGIAYNYSPIVGGSVGIMVPDPFRFLGVYRYTGAVIVILIFAAIVFFISERIARSPMGRTMKAVRDSELAAQVYGIDIVKIRTYALIIGGSIAAIAGALRVLSDAYIGVGGMQRYEWTFLPWAYIMLGGVGNNLGVVLGVLIFSTARSLIMVYKTNLVQILPPYIDVSNLEYIFVGLTIILITMFRPRGILPEKPTLALSRKDLENIREKIDSEKGST</sequence>
<keyword evidence="4 6" id="KW-1133">Transmembrane helix</keyword>
<gene>
    <name evidence="7" type="ordered locus">Igag_1745</name>
</gene>
<evidence type="ECO:0000256" key="2">
    <source>
        <dbReference type="ARBA" id="ARBA00022475"/>
    </source>
</evidence>
<dbReference type="PANTHER" id="PTHR30482">
    <property type="entry name" value="HIGH-AFFINITY BRANCHED-CHAIN AMINO ACID TRANSPORT SYSTEM PERMEASE"/>
    <property type="match status" value="1"/>
</dbReference>
<dbReference type="InterPro" id="IPR001851">
    <property type="entry name" value="ABC_transp_permease"/>
</dbReference>
<dbReference type="EMBL" id="CP002098">
    <property type="protein sequence ID" value="ADM28542.1"/>
    <property type="molecule type" value="Genomic_DNA"/>
</dbReference>
<feature type="transmembrane region" description="Helical" evidence="6">
    <location>
        <begin position="167"/>
        <end position="188"/>
    </location>
</feature>
<evidence type="ECO:0000256" key="5">
    <source>
        <dbReference type="ARBA" id="ARBA00023136"/>
    </source>
</evidence>
<feature type="transmembrane region" description="Helical" evidence="6">
    <location>
        <begin position="127"/>
        <end position="147"/>
    </location>
</feature>
<evidence type="ECO:0000313" key="7">
    <source>
        <dbReference type="EMBL" id="ADM28542.1"/>
    </source>
</evidence>
<keyword evidence="3 6" id="KW-0812">Transmembrane</keyword>
<feature type="transmembrane region" description="Helical" evidence="6">
    <location>
        <begin position="95"/>
        <end position="115"/>
    </location>
</feature>
<dbReference type="GO" id="GO:0015658">
    <property type="term" value="F:branched-chain amino acid transmembrane transporter activity"/>
    <property type="evidence" value="ECO:0007669"/>
    <property type="project" value="InterPro"/>
</dbReference>
<keyword evidence="8" id="KW-1185">Reference proteome</keyword>
<dbReference type="AlphaFoldDB" id="E0SS85"/>
<keyword evidence="5 6" id="KW-0472">Membrane</keyword>
<dbReference type="KEGG" id="iag:Igag_1745"/>
<name>E0SS85_IGNAA</name>
<evidence type="ECO:0000256" key="6">
    <source>
        <dbReference type="SAM" id="Phobius"/>
    </source>
</evidence>
<dbReference type="Proteomes" id="UP000001304">
    <property type="component" value="Chromosome"/>
</dbReference>
<dbReference type="HOGENOM" id="CLU_031365_1_0_2"/>
<protein>
    <submittedName>
        <fullName evidence="7">Inner-membrane translocator</fullName>
    </submittedName>
</protein>
<organism evidence="7 8">
    <name type="scientific">Ignisphaera aggregans (strain DSM 17230 / JCM 13409 / AQ1.S1)</name>
    <dbReference type="NCBI Taxonomy" id="583356"/>
    <lineage>
        <taxon>Archaea</taxon>
        <taxon>Thermoproteota</taxon>
        <taxon>Thermoprotei</taxon>
        <taxon>Desulfurococcales</taxon>
        <taxon>Desulfurococcaceae</taxon>
        <taxon>Ignisphaera</taxon>
    </lineage>
</organism>
<feature type="transmembrane region" description="Helical" evidence="6">
    <location>
        <begin position="261"/>
        <end position="282"/>
    </location>
</feature>
<evidence type="ECO:0000256" key="4">
    <source>
        <dbReference type="ARBA" id="ARBA00022989"/>
    </source>
</evidence>
<dbReference type="GO" id="GO:0005886">
    <property type="term" value="C:plasma membrane"/>
    <property type="evidence" value="ECO:0007669"/>
    <property type="project" value="UniProtKB-SubCell"/>
</dbReference>
<feature type="transmembrane region" description="Helical" evidence="6">
    <location>
        <begin position="6"/>
        <end position="27"/>
    </location>
</feature>
<accession>E0SS85</accession>
<keyword evidence="2" id="KW-1003">Cell membrane</keyword>
<dbReference type="InterPro" id="IPR043428">
    <property type="entry name" value="LivM-like"/>
</dbReference>
<dbReference type="PANTHER" id="PTHR30482:SF1">
    <property type="entry name" value="BRANCHED-CHAIN AMINO ACID TRANSPORT PERMEASE PROTEIN LIVM-RELATED"/>
    <property type="match status" value="1"/>
</dbReference>
<dbReference type="CDD" id="cd06581">
    <property type="entry name" value="TM_PBP1_LivM_like"/>
    <property type="match status" value="1"/>
</dbReference>
<feature type="transmembrane region" description="Helical" evidence="6">
    <location>
        <begin position="39"/>
        <end position="66"/>
    </location>
</feature>
<proteinExistence type="predicted"/>
<dbReference type="BioCyc" id="IAGG583356:GHAH-1732-MONOMER"/>
<evidence type="ECO:0000313" key="8">
    <source>
        <dbReference type="Proteomes" id="UP000001304"/>
    </source>
</evidence>